<dbReference type="GO" id="GO:0003700">
    <property type="term" value="F:DNA-binding transcription factor activity"/>
    <property type="evidence" value="ECO:0007669"/>
    <property type="project" value="UniProtKB-UniRule"/>
</dbReference>
<keyword evidence="5 6" id="KW-0539">Nucleus</keyword>
<comment type="subcellular location">
    <subcellularLocation>
        <location evidence="1 6">Nucleus</location>
    </subcellularLocation>
</comment>
<keyword evidence="2 6" id="KW-0805">Transcription regulation</keyword>
<dbReference type="SMART" id="SM00521">
    <property type="entry name" value="CBF"/>
    <property type="match status" value="1"/>
</dbReference>
<dbReference type="Gramene" id="Psat6g092920.4">
    <property type="protein sequence ID" value="Psat6g092920.4.cds"/>
    <property type="gene ID" value="Psat6g092920"/>
</dbReference>
<dbReference type="Pfam" id="PF02045">
    <property type="entry name" value="CBFB_NFYA"/>
    <property type="match status" value="1"/>
</dbReference>
<evidence type="ECO:0000313" key="8">
    <source>
        <dbReference type="EMBL" id="KAI5396165.1"/>
    </source>
</evidence>
<comment type="function">
    <text evidence="6">Component of the sequence-specific heterotrimeric transcription factor (NF-Y) which specifically recognizes a 5'-CCAAT-3' box motif found in the promoters of its target genes.</text>
</comment>
<dbReference type="Gene3D" id="6.10.250.2430">
    <property type="match status" value="1"/>
</dbReference>
<evidence type="ECO:0000256" key="6">
    <source>
        <dbReference type="RuleBase" id="RU367155"/>
    </source>
</evidence>
<dbReference type="Gramene" id="Psat6g092920.6">
    <property type="protein sequence ID" value="Psat6g092920.6.cds"/>
    <property type="gene ID" value="Psat6g092920"/>
</dbReference>
<organism evidence="8 9">
    <name type="scientific">Pisum sativum</name>
    <name type="common">Garden pea</name>
    <name type="synonym">Lathyrus oleraceus</name>
    <dbReference type="NCBI Taxonomy" id="3888"/>
    <lineage>
        <taxon>Eukaryota</taxon>
        <taxon>Viridiplantae</taxon>
        <taxon>Streptophyta</taxon>
        <taxon>Embryophyta</taxon>
        <taxon>Tracheophyta</taxon>
        <taxon>Spermatophyta</taxon>
        <taxon>Magnoliopsida</taxon>
        <taxon>eudicotyledons</taxon>
        <taxon>Gunneridae</taxon>
        <taxon>Pentapetalae</taxon>
        <taxon>rosids</taxon>
        <taxon>fabids</taxon>
        <taxon>Fabales</taxon>
        <taxon>Fabaceae</taxon>
        <taxon>Papilionoideae</taxon>
        <taxon>50 kb inversion clade</taxon>
        <taxon>NPAAA clade</taxon>
        <taxon>Hologalegina</taxon>
        <taxon>IRL clade</taxon>
        <taxon>Fabeae</taxon>
        <taxon>Lathyrus</taxon>
    </lineage>
</organism>
<evidence type="ECO:0000256" key="2">
    <source>
        <dbReference type="ARBA" id="ARBA00023015"/>
    </source>
</evidence>
<dbReference type="Proteomes" id="UP001058974">
    <property type="component" value="Chromosome 6"/>
</dbReference>
<dbReference type="Gramene" id="Psat6g092920.2">
    <property type="protein sequence ID" value="Psat6g092920.2.cds"/>
    <property type="gene ID" value="Psat6g092920"/>
</dbReference>
<comment type="subunit">
    <text evidence="6">Heterotrimer.</text>
</comment>
<name>A0A9D4W5Q0_PEA</name>
<evidence type="ECO:0000256" key="5">
    <source>
        <dbReference type="ARBA" id="ARBA00023242"/>
    </source>
</evidence>
<keyword evidence="4 6" id="KW-0804">Transcription</keyword>
<reference evidence="8 9" key="1">
    <citation type="journal article" date="2022" name="Nat. Genet.">
        <title>Improved pea reference genome and pan-genome highlight genomic features and evolutionary characteristics.</title>
        <authorList>
            <person name="Yang T."/>
            <person name="Liu R."/>
            <person name="Luo Y."/>
            <person name="Hu S."/>
            <person name="Wang D."/>
            <person name="Wang C."/>
            <person name="Pandey M.K."/>
            <person name="Ge S."/>
            <person name="Xu Q."/>
            <person name="Li N."/>
            <person name="Li G."/>
            <person name="Huang Y."/>
            <person name="Saxena R.K."/>
            <person name="Ji Y."/>
            <person name="Li M."/>
            <person name="Yan X."/>
            <person name="He Y."/>
            <person name="Liu Y."/>
            <person name="Wang X."/>
            <person name="Xiang C."/>
            <person name="Varshney R.K."/>
            <person name="Ding H."/>
            <person name="Gao S."/>
            <person name="Zong X."/>
        </authorList>
    </citation>
    <scope>NUCLEOTIDE SEQUENCE [LARGE SCALE GENOMIC DNA]</scope>
    <source>
        <strain evidence="8 9">cv. Zhongwan 6</strain>
    </source>
</reference>
<evidence type="ECO:0000256" key="7">
    <source>
        <dbReference type="SAM" id="MobiDB-lite"/>
    </source>
</evidence>
<dbReference type="GO" id="GO:0003677">
    <property type="term" value="F:DNA binding"/>
    <property type="evidence" value="ECO:0007669"/>
    <property type="project" value="UniProtKB-KW"/>
</dbReference>
<accession>A0A9D4W5Q0</accession>
<dbReference type="EMBL" id="JAMSHJ010000006">
    <property type="protein sequence ID" value="KAI5396165.1"/>
    <property type="molecule type" value="Genomic_DNA"/>
</dbReference>
<protein>
    <recommendedName>
        <fullName evidence="6">Nuclear transcription factor Y subunit</fullName>
    </recommendedName>
</protein>
<feature type="compositionally biased region" description="Low complexity" evidence="7">
    <location>
        <begin position="239"/>
        <end position="262"/>
    </location>
</feature>
<comment type="similarity">
    <text evidence="6">Belongs to the NFYA/HAP2 subunit family.</text>
</comment>
<comment type="caution">
    <text evidence="8">The sequence shown here is derived from an EMBL/GenBank/DDBJ whole genome shotgun (WGS) entry which is preliminary data.</text>
</comment>
<keyword evidence="9" id="KW-1185">Reference proteome</keyword>
<dbReference type="PANTHER" id="PTHR12632">
    <property type="entry name" value="TRANSCRIPTION FACTOR NF-Y ALPHA-RELATED"/>
    <property type="match status" value="1"/>
</dbReference>
<dbReference type="AlphaFoldDB" id="A0A9D4W5Q0"/>
<evidence type="ECO:0000313" key="9">
    <source>
        <dbReference type="Proteomes" id="UP001058974"/>
    </source>
</evidence>
<evidence type="ECO:0000256" key="1">
    <source>
        <dbReference type="ARBA" id="ARBA00004123"/>
    </source>
</evidence>
<dbReference type="InterPro" id="IPR001289">
    <property type="entry name" value="NFYA"/>
</dbReference>
<dbReference type="PRINTS" id="PR00616">
    <property type="entry name" value="CCAATSUBUNTB"/>
</dbReference>
<gene>
    <name evidence="8" type="ORF">KIW84_062385</name>
</gene>
<proteinExistence type="inferred from homology"/>
<dbReference type="GO" id="GO:0005634">
    <property type="term" value="C:nucleus"/>
    <property type="evidence" value="ECO:0007669"/>
    <property type="project" value="UniProtKB-SubCell"/>
</dbReference>
<feature type="region of interest" description="Disordered" evidence="7">
    <location>
        <begin position="201"/>
        <end position="285"/>
    </location>
</feature>
<feature type="compositionally biased region" description="Polar residues" evidence="7">
    <location>
        <begin position="263"/>
        <end position="285"/>
    </location>
</feature>
<sequence>MMQPLYLKEHEGQYSSVNSAPWWSGNAYGTQSVYGGGDSCGQIKPFSLELSNYIDQLSPTKNLARGVEQLFDKAHTNQFTIFPEISSLDDCKMSVDAQNHQATLSLQSSYVAAEPYNRFELGFNQPMICGKYPYMDQFYGLFSTYGPQISGRIMLPLSMTSDDGPTYVNAKQYNGIIRRRQSRAKAVLQNKLIKRSKPYMHESRHLHAMRRPRGCGGRFLNTKISPNGNGKSEGGGGAHNKNGGLKLQSSASQSSEVLQSEVGTLNSSKETNGGSPNVSGSEVTSMYSQGGLDSFTVNHIASSVHSLGDMIDTEHGIVMPTKWFATAVVASRQLLQP</sequence>
<dbReference type="Gramene" id="Psat06G0238500-T1">
    <property type="protein sequence ID" value="KAI5396165.1"/>
    <property type="gene ID" value="KIW84_062385"/>
</dbReference>
<evidence type="ECO:0000256" key="4">
    <source>
        <dbReference type="ARBA" id="ARBA00023163"/>
    </source>
</evidence>
<dbReference type="PROSITE" id="PS51152">
    <property type="entry name" value="NFYA_HAP2_2"/>
    <property type="match status" value="1"/>
</dbReference>
<evidence type="ECO:0000256" key="3">
    <source>
        <dbReference type="ARBA" id="ARBA00023125"/>
    </source>
</evidence>
<keyword evidence="3 6" id="KW-0238">DNA-binding</keyword>